<feature type="region of interest" description="Disordered" evidence="3">
    <location>
        <begin position="39"/>
        <end position="104"/>
    </location>
</feature>
<evidence type="ECO:0008006" key="6">
    <source>
        <dbReference type="Google" id="ProtNLM"/>
    </source>
</evidence>
<evidence type="ECO:0000256" key="1">
    <source>
        <dbReference type="ARBA" id="ARBA00011021"/>
    </source>
</evidence>
<comment type="similarity">
    <text evidence="1">Belongs to the brassicaceae elicitor peptide family.</text>
</comment>
<name>V4MJ30_EUTSA</name>
<keyword evidence="5" id="KW-1185">Reference proteome</keyword>
<evidence type="ECO:0000313" key="5">
    <source>
        <dbReference type="Proteomes" id="UP000030689"/>
    </source>
</evidence>
<organism evidence="4 5">
    <name type="scientific">Eutrema salsugineum</name>
    <name type="common">Saltwater cress</name>
    <name type="synonym">Sisymbrium salsugineum</name>
    <dbReference type="NCBI Taxonomy" id="72664"/>
    <lineage>
        <taxon>Eukaryota</taxon>
        <taxon>Viridiplantae</taxon>
        <taxon>Streptophyta</taxon>
        <taxon>Embryophyta</taxon>
        <taxon>Tracheophyta</taxon>
        <taxon>Spermatophyta</taxon>
        <taxon>Magnoliopsida</taxon>
        <taxon>eudicotyledons</taxon>
        <taxon>Gunneridae</taxon>
        <taxon>Pentapetalae</taxon>
        <taxon>rosids</taxon>
        <taxon>malvids</taxon>
        <taxon>Brassicales</taxon>
        <taxon>Brassicaceae</taxon>
        <taxon>Eutremeae</taxon>
        <taxon>Eutrema</taxon>
    </lineage>
</organism>
<keyword evidence="2" id="KW-0611">Plant defense</keyword>
<dbReference type="OrthoDB" id="1085829at2759"/>
<dbReference type="OMA" id="TYLWVPF"/>
<dbReference type="EMBL" id="KI517748">
    <property type="protein sequence ID" value="ESQ31386.1"/>
    <property type="molecule type" value="Genomic_DNA"/>
</dbReference>
<dbReference type="Gramene" id="ESQ31386">
    <property type="protein sequence ID" value="ESQ31386"/>
    <property type="gene ID" value="EUTSA_v10005173mg"/>
</dbReference>
<dbReference type="Pfam" id="PF17232">
    <property type="entry name" value="Pep1_7"/>
    <property type="match status" value="1"/>
</dbReference>
<dbReference type="KEGG" id="eus:EUTSA_v10005173mg"/>
<reference evidence="4 5" key="1">
    <citation type="journal article" date="2013" name="Front. Plant Sci.">
        <title>The Reference Genome of the Halophytic Plant Eutrema salsugineum.</title>
        <authorList>
            <person name="Yang R."/>
            <person name="Jarvis D.E."/>
            <person name="Chen H."/>
            <person name="Beilstein M.A."/>
            <person name="Grimwood J."/>
            <person name="Jenkins J."/>
            <person name="Shu S."/>
            <person name="Prochnik S."/>
            <person name="Xin M."/>
            <person name="Ma C."/>
            <person name="Schmutz J."/>
            <person name="Wing R.A."/>
            <person name="Mitchell-Olds T."/>
            <person name="Schumaker K.S."/>
            <person name="Wang X."/>
        </authorList>
    </citation>
    <scope>NUCLEOTIDE SEQUENCE [LARGE SCALE GENOMIC DNA]</scope>
</reference>
<dbReference type="InterPro" id="IPR035176">
    <property type="entry name" value="PEP"/>
</dbReference>
<evidence type="ECO:0000256" key="3">
    <source>
        <dbReference type="SAM" id="MobiDB-lite"/>
    </source>
</evidence>
<accession>V4MJ30</accession>
<evidence type="ECO:0000313" key="4">
    <source>
        <dbReference type="EMBL" id="ESQ31386.1"/>
    </source>
</evidence>
<dbReference type="STRING" id="72664.V4MJ30"/>
<dbReference type="Proteomes" id="UP000030689">
    <property type="component" value="Unassembled WGS sequence"/>
</dbReference>
<proteinExistence type="inferred from homology"/>
<dbReference type="GO" id="GO:0045087">
    <property type="term" value="P:innate immune response"/>
    <property type="evidence" value="ECO:0007669"/>
    <property type="project" value="InterPro"/>
</dbReference>
<gene>
    <name evidence="4" type="ORF">EUTSA_v10005173mg</name>
</gene>
<dbReference type="AlphaFoldDB" id="V4MJ30"/>
<evidence type="ECO:0000256" key="2">
    <source>
        <dbReference type="ARBA" id="ARBA00022821"/>
    </source>
</evidence>
<sequence length="104" mass="11700">MEKLDKRSEEETYLWVPFQFLDQTLRAIFRCLGLVHHHSPTTTSPVTLNQSEEEEDEDVATKEDVGVTTRGGKDGVVVSSRGIKVRAKKKGKERVSSGRPGQHH</sequence>
<feature type="compositionally biased region" description="Basic residues" evidence="3">
    <location>
        <begin position="83"/>
        <end position="92"/>
    </location>
</feature>
<protein>
    <recommendedName>
        <fullName evidence="6">Elicitor peptide 1</fullName>
    </recommendedName>
</protein>